<sequence length="234" mass="25990">MWVAADTQLTNARRALEDFARDAGLETPSWTVDLDIIKEVPAMVADQEAGTDPVDLANAEAFIRDQAKGLAGDTDRIKELEKALDARNAAKREQGVRDWYQRKDTPFDGVRDARQAEAELQRLKRQAAGLQLGMAMLDAFKEERLIAAQLRDRELAEQAARDNAVALASRVAALLHDGVDDGGCVRAAFRGTEAQLRDREAERAEHRRQAANAHARWLTARTQIGDLRKRAPDV</sequence>
<name>A0AAU7B1S2_9ACTN</name>
<organism evidence="1">
    <name type="scientific">Paraconexibacter sp. AEG42_29</name>
    <dbReference type="NCBI Taxonomy" id="2997339"/>
    <lineage>
        <taxon>Bacteria</taxon>
        <taxon>Bacillati</taxon>
        <taxon>Actinomycetota</taxon>
        <taxon>Thermoleophilia</taxon>
        <taxon>Solirubrobacterales</taxon>
        <taxon>Paraconexibacteraceae</taxon>
        <taxon>Paraconexibacter</taxon>
    </lineage>
</organism>
<dbReference type="EMBL" id="CP114014">
    <property type="protein sequence ID" value="XAY07869.1"/>
    <property type="molecule type" value="Genomic_DNA"/>
</dbReference>
<protein>
    <submittedName>
        <fullName evidence="1">Uncharacterized protein</fullName>
    </submittedName>
</protein>
<accession>A0AAU7B1S2</accession>
<dbReference type="KEGG" id="parq:DSM112329_04761"/>
<reference evidence="1" key="1">
    <citation type="submission" date="2022-12" db="EMBL/GenBank/DDBJ databases">
        <title>Paraconexibacter alkalitolerans sp. nov. and Baekduia alba sp. nov., isolated from soil and emended description of the genera Paraconexibacter (Chun et al., 2020) and Baekduia (An et al., 2020).</title>
        <authorList>
            <person name="Vieira S."/>
            <person name="Huber K.J."/>
            <person name="Geppert A."/>
            <person name="Wolf J."/>
            <person name="Neumann-Schaal M."/>
            <person name="Muesken M."/>
            <person name="Overmann J."/>
        </authorList>
    </citation>
    <scope>NUCLEOTIDE SEQUENCE</scope>
    <source>
        <strain evidence="1">AEG42_29</strain>
    </source>
</reference>
<gene>
    <name evidence="1" type="ORF">DSM112329_04761</name>
</gene>
<evidence type="ECO:0000313" key="1">
    <source>
        <dbReference type="EMBL" id="XAY07869.1"/>
    </source>
</evidence>
<dbReference type="AlphaFoldDB" id="A0AAU7B1S2"/>
<proteinExistence type="predicted"/>